<dbReference type="InterPro" id="IPR013785">
    <property type="entry name" value="Aldolase_TIM"/>
</dbReference>
<dbReference type="Gene3D" id="3.20.20.70">
    <property type="entry name" value="Aldolase class I"/>
    <property type="match status" value="1"/>
</dbReference>
<evidence type="ECO:0000256" key="2">
    <source>
        <dbReference type="ARBA" id="ARBA00023295"/>
    </source>
</evidence>
<dbReference type="InterPro" id="IPR002252">
    <property type="entry name" value="Glyco_hydro_36"/>
</dbReference>
<dbReference type="RefSeq" id="WP_377152407.1">
    <property type="nucleotide sequence ID" value="NZ_JBHSAF010000014.1"/>
</dbReference>
<comment type="caution">
    <text evidence="3">The sequence shown here is derived from an EMBL/GenBank/DDBJ whole genome shotgun (WGS) entry which is preliminary data.</text>
</comment>
<dbReference type="PANTHER" id="PTHR43053">
    <property type="entry name" value="GLYCOSIDASE FAMILY 31"/>
    <property type="match status" value="1"/>
</dbReference>
<dbReference type="Proteomes" id="UP001595692">
    <property type="component" value="Unassembled WGS sequence"/>
</dbReference>
<keyword evidence="2 3" id="KW-0326">Glycosidase</keyword>
<dbReference type="EMBL" id="JBHSAF010000014">
    <property type="protein sequence ID" value="MFC3913993.1"/>
    <property type="molecule type" value="Genomic_DNA"/>
</dbReference>
<evidence type="ECO:0000313" key="4">
    <source>
        <dbReference type="Proteomes" id="UP001595692"/>
    </source>
</evidence>
<evidence type="ECO:0000256" key="1">
    <source>
        <dbReference type="ARBA" id="ARBA00022801"/>
    </source>
</evidence>
<reference evidence="4" key="1">
    <citation type="journal article" date="2019" name="Int. J. Syst. Evol. Microbiol.">
        <title>The Global Catalogue of Microorganisms (GCM) 10K type strain sequencing project: providing services to taxonomists for standard genome sequencing and annotation.</title>
        <authorList>
            <consortium name="The Broad Institute Genomics Platform"/>
            <consortium name="The Broad Institute Genome Sequencing Center for Infectious Disease"/>
            <person name="Wu L."/>
            <person name="Ma J."/>
        </authorList>
    </citation>
    <scope>NUCLEOTIDE SEQUENCE [LARGE SCALE GENOMIC DNA]</scope>
    <source>
        <strain evidence="4">CCUG 54939</strain>
    </source>
</reference>
<dbReference type="SUPFAM" id="SSF51445">
    <property type="entry name" value="(Trans)glycosidases"/>
    <property type="match status" value="1"/>
</dbReference>
<organism evidence="3 4">
    <name type="scientific">Pseudaeromonas sharmana</name>
    <dbReference type="NCBI Taxonomy" id="328412"/>
    <lineage>
        <taxon>Bacteria</taxon>
        <taxon>Pseudomonadati</taxon>
        <taxon>Pseudomonadota</taxon>
        <taxon>Gammaproteobacteria</taxon>
        <taxon>Aeromonadales</taxon>
        <taxon>Aeromonadaceae</taxon>
        <taxon>Pseudaeromonas</taxon>
    </lineage>
</organism>
<dbReference type="GO" id="GO:0016798">
    <property type="term" value="F:hydrolase activity, acting on glycosyl bonds"/>
    <property type="evidence" value="ECO:0007669"/>
    <property type="project" value="UniProtKB-KW"/>
</dbReference>
<keyword evidence="1 3" id="KW-0378">Hydrolase</keyword>
<dbReference type="Pfam" id="PF02065">
    <property type="entry name" value="Melibiase"/>
    <property type="match status" value="1"/>
</dbReference>
<name>A0ABV8CPR0_9GAMM</name>
<dbReference type="InterPro" id="IPR050985">
    <property type="entry name" value="Alpha-glycosidase_related"/>
</dbReference>
<gene>
    <name evidence="3" type="ORF">ACFOSS_11010</name>
</gene>
<keyword evidence="4" id="KW-1185">Reference proteome</keyword>
<sequence>MNNLLDHWRHAIQNTPSIPGTLTTPAWSDDEVVVRLDNISNEPLCPREWLLLDQPVAEPDWPIYGEGFQMLAQTAGSWGAPQPIGRCPDAEVYRITADEGYHTVHNLLMFKAQEQWTLLAFTGCERFGGEFRLFPDGRLQVLMRTESVALRPGSHWLSEPLLVMQGRQRGDLLARLAQRIARHHPPVCAMARPTGWCSWYHYYADVSADDIRENLQQIQQRFPELRYVQIDDGYQAAMGDWLTPSDRFDGGLQPVVEAIHASGAEPALWVAPFIAEPGSRLFQDHPEWFIRDEHGQPLAAETVTYGGWRCTPWYVLDGSHPEVQAHLSGLFSTLRHRFGIRYFKLDANFWGAIHGGKHHDPQATRISAYRRGMQAIIDGAGEGAFLLGCNAPIWPSLGLVQGMRVADDIERSGHRIRQVAREIFARSWQGERLWQLDPDCLCLHDLSWQHASQADYEFHMTTLLACGGMILSGDRLRDLNPRQSQWLQMLIRMAEGRAPAADFCEDLSYGEMVFDGKRWSFFFNWHAEAQRLVLPAGGELALYDAPAPDEYLLPPGGALVVTYRL</sequence>
<accession>A0ABV8CPR0</accession>
<dbReference type="PANTHER" id="PTHR43053:SF3">
    <property type="entry name" value="ALPHA-GALACTOSIDASE C-RELATED"/>
    <property type="match status" value="1"/>
</dbReference>
<proteinExistence type="predicted"/>
<dbReference type="EC" id="3.2.1.-" evidence="3"/>
<dbReference type="InterPro" id="IPR017853">
    <property type="entry name" value="GH"/>
</dbReference>
<dbReference type="CDD" id="cd14791">
    <property type="entry name" value="GH36"/>
    <property type="match status" value="1"/>
</dbReference>
<evidence type="ECO:0000313" key="3">
    <source>
        <dbReference type="EMBL" id="MFC3913993.1"/>
    </source>
</evidence>
<protein>
    <submittedName>
        <fullName evidence="3">Glycoside hydrolase family 36 protein</fullName>
        <ecNumber evidence="3">3.2.1.-</ecNumber>
    </submittedName>
</protein>